<gene>
    <name evidence="2" type="ORF">SAMN04488026_101388</name>
</gene>
<dbReference type="SUPFAM" id="SSF74650">
    <property type="entry name" value="Galactose mutarotase-like"/>
    <property type="match status" value="1"/>
</dbReference>
<accession>A0A1G8RR57</accession>
<dbReference type="GO" id="GO:0033499">
    <property type="term" value="P:galactose catabolic process via UDP-galactose, Leloir pathway"/>
    <property type="evidence" value="ECO:0007669"/>
    <property type="project" value="TreeGrafter"/>
</dbReference>
<proteinExistence type="predicted"/>
<dbReference type="GO" id="GO:0030246">
    <property type="term" value="F:carbohydrate binding"/>
    <property type="evidence" value="ECO:0007669"/>
    <property type="project" value="InterPro"/>
</dbReference>
<keyword evidence="3" id="KW-1185">Reference proteome</keyword>
<dbReference type="GO" id="GO:0006006">
    <property type="term" value="P:glucose metabolic process"/>
    <property type="evidence" value="ECO:0007669"/>
    <property type="project" value="TreeGrafter"/>
</dbReference>
<organism evidence="2 3">
    <name type="scientific">Aliiruegeria lutimaris</name>
    <dbReference type="NCBI Taxonomy" id="571298"/>
    <lineage>
        <taxon>Bacteria</taxon>
        <taxon>Pseudomonadati</taxon>
        <taxon>Pseudomonadota</taxon>
        <taxon>Alphaproteobacteria</taxon>
        <taxon>Rhodobacterales</taxon>
        <taxon>Roseobacteraceae</taxon>
        <taxon>Aliiruegeria</taxon>
    </lineage>
</organism>
<dbReference type="AlphaFoldDB" id="A0A1G8RR57"/>
<dbReference type="InterPro" id="IPR014718">
    <property type="entry name" value="GH-type_carb-bd"/>
</dbReference>
<evidence type="ECO:0000313" key="2">
    <source>
        <dbReference type="EMBL" id="SDJ19393.1"/>
    </source>
</evidence>
<reference evidence="2 3" key="1">
    <citation type="submission" date="2016-10" db="EMBL/GenBank/DDBJ databases">
        <authorList>
            <person name="de Groot N.N."/>
        </authorList>
    </citation>
    <scope>NUCLEOTIDE SEQUENCE [LARGE SCALE GENOMIC DNA]</scope>
    <source>
        <strain evidence="2 3">DSM 25294</strain>
    </source>
</reference>
<sequence>MTTTRATSSQTVRSHRIGGEEIQEVLLTNQAGARASILSWGAVLRDLQVPLKDRSLRRVVLGYADVADYATNAPYLGTVVGRVCNRIAHGHFTLDGTEYQLPVNGAGDVHLHGGDKGFTRRNWSVKEAGSDFVLLALVSPDGEEGYPGEVSVTCRYELTEDNALRMEIEGHTDAPTLLNMTNHSYFTLADGAMAAQHWLEVASDLHACGAEPDPDRGGALQRRHEIRFQRPAADRRGLRDQFRAERPARAAARGAVGFAASRPGNGGDNGSAGLVVLHRRRAARSTWSGRAGARTQPRDLPGGGGFRGFGEQTPFPIACPEAGGDLSQHLRISIHGALTPEAHLALGEERQDGEEHEAS</sequence>
<dbReference type="Pfam" id="PF01263">
    <property type="entry name" value="Aldose_epim"/>
    <property type="match status" value="1"/>
</dbReference>
<dbReference type="GO" id="GO:0004034">
    <property type="term" value="F:aldose 1-epimerase activity"/>
    <property type="evidence" value="ECO:0007669"/>
    <property type="project" value="TreeGrafter"/>
</dbReference>
<evidence type="ECO:0000313" key="3">
    <source>
        <dbReference type="Proteomes" id="UP000199382"/>
    </source>
</evidence>
<dbReference type="InterPro" id="IPR011013">
    <property type="entry name" value="Gal_mutarotase_sf_dom"/>
</dbReference>
<dbReference type="EMBL" id="FNEK01000013">
    <property type="protein sequence ID" value="SDJ19393.1"/>
    <property type="molecule type" value="Genomic_DNA"/>
</dbReference>
<evidence type="ECO:0000256" key="1">
    <source>
        <dbReference type="SAM" id="MobiDB-lite"/>
    </source>
</evidence>
<dbReference type="InterPro" id="IPR008183">
    <property type="entry name" value="Aldose_1/G6P_1-epimerase"/>
</dbReference>
<dbReference type="Proteomes" id="UP000199382">
    <property type="component" value="Unassembled WGS sequence"/>
</dbReference>
<dbReference type="PANTHER" id="PTHR10091:SF0">
    <property type="entry name" value="GALACTOSE MUTAROTASE"/>
    <property type="match status" value="1"/>
</dbReference>
<name>A0A1G8RR57_9RHOB</name>
<dbReference type="Gene3D" id="2.70.98.10">
    <property type="match status" value="1"/>
</dbReference>
<dbReference type="PANTHER" id="PTHR10091">
    <property type="entry name" value="ALDOSE-1-EPIMERASE"/>
    <property type="match status" value="1"/>
</dbReference>
<protein>
    <submittedName>
        <fullName evidence="2">Aldose 1-epimerase</fullName>
    </submittedName>
</protein>
<feature type="region of interest" description="Disordered" evidence="1">
    <location>
        <begin position="285"/>
        <end position="307"/>
    </location>
</feature>
<dbReference type="STRING" id="571298.SAMN04488026_101388"/>